<reference evidence="2 3" key="1">
    <citation type="submission" date="2017-09" db="EMBL/GenBank/DDBJ databases">
        <title>Sphingomonas ginsenosidimutans KACC 14949, whole genome shotgun sequence.</title>
        <authorList>
            <person name="Feng G."/>
            <person name="Zhu H."/>
        </authorList>
    </citation>
    <scope>NUCLEOTIDE SEQUENCE [LARGE SCALE GENOMIC DNA]</scope>
    <source>
        <strain evidence="2 3">KACC 14949</strain>
    </source>
</reference>
<name>A0A2A4HTR3_9SPHN</name>
<organism evidence="2 3">
    <name type="scientific">Sphingomonas ginsenosidimutans</name>
    <dbReference type="NCBI Taxonomy" id="862134"/>
    <lineage>
        <taxon>Bacteria</taxon>
        <taxon>Pseudomonadati</taxon>
        <taxon>Pseudomonadota</taxon>
        <taxon>Alphaproteobacteria</taxon>
        <taxon>Sphingomonadales</taxon>
        <taxon>Sphingomonadaceae</taxon>
        <taxon>Sphingomonas</taxon>
    </lineage>
</organism>
<evidence type="ECO:0000259" key="1">
    <source>
        <dbReference type="Pfam" id="PF05598"/>
    </source>
</evidence>
<evidence type="ECO:0000313" key="2">
    <source>
        <dbReference type="EMBL" id="PCG07391.1"/>
    </source>
</evidence>
<feature type="domain" description="Transposase InsH N-terminal" evidence="1">
    <location>
        <begin position="16"/>
        <end position="72"/>
    </location>
</feature>
<comment type="caution">
    <text evidence="2">The sequence shown here is derived from an EMBL/GenBank/DDBJ whole genome shotgun (WGS) entry which is preliminary data.</text>
</comment>
<dbReference type="InterPro" id="IPR008490">
    <property type="entry name" value="Transposase_InsH_N"/>
</dbReference>
<dbReference type="AlphaFoldDB" id="A0A2A4HTR3"/>
<proteinExistence type="predicted"/>
<gene>
    <name evidence="2" type="ORF">COA17_18625</name>
</gene>
<keyword evidence="3" id="KW-1185">Reference proteome</keyword>
<dbReference type="EMBL" id="NWVD01000049">
    <property type="protein sequence ID" value="PCG07391.1"/>
    <property type="molecule type" value="Genomic_DNA"/>
</dbReference>
<dbReference type="Proteomes" id="UP000218784">
    <property type="component" value="Unassembled WGS sequence"/>
</dbReference>
<sequence>MQGDDARSGELFSYVDLERRMPAGHPLRKICEVVNAALAEIGPDLEALYSRIERSSIAPEKLLRALLLQLFHASARSGR</sequence>
<evidence type="ECO:0000313" key="3">
    <source>
        <dbReference type="Proteomes" id="UP000218784"/>
    </source>
</evidence>
<protein>
    <recommendedName>
        <fullName evidence="1">Transposase InsH N-terminal domain-containing protein</fullName>
    </recommendedName>
</protein>
<accession>A0A2A4HTR3</accession>
<dbReference type="Pfam" id="PF05598">
    <property type="entry name" value="DUF772"/>
    <property type="match status" value="1"/>
</dbReference>